<name>A0ABT7P7M2_MYCIT</name>
<protein>
    <submittedName>
        <fullName evidence="1">Uncharacterized protein</fullName>
    </submittedName>
</protein>
<comment type="caution">
    <text evidence="1">The sequence shown here is derived from an EMBL/GenBank/DDBJ whole genome shotgun (WGS) entry which is preliminary data.</text>
</comment>
<accession>A0ABT7P7M2</accession>
<dbReference type="RefSeq" id="WP_069954133.1">
    <property type="nucleotide sequence ID" value="NZ_CP012886.2"/>
</dbReference>
<sequence>MAVDDLDDELCRDPFEEGCQESLEGSEGWAGCCGNCADRMERLHNESDWGDDCIASEDGRRCLTCH</sequence>
<proteinExistence type="predicted"/>
<evidence type="ECO:0000313" key="2">
    <source>
        <dbReference type="Proteomes" id="UP001529272"/>
    </source>
</evidence>
<reference evidence="2" key="1">
    <citation type="submission" date="2023-06" db="EMBL/GenBank/DDBJ databases">
        <title>Itaconate inhibition of nontuberculous mycobacteria.</title>
        <authorList>
            <person name="Spilker T."/>
        </authorList>
    </citation>
    <scope>NUCLEOTIDE SEQUENCE [LARGE SCALE GENOMIC DNA]</scope>
    <source>
        <strain evidence="2">FLAC1071</strain>
    </source>
</reference>
<reference evidence="1 2" key="2">
    <citation type="submission" date="2023-06" db="EMBL/GenBank/DDBJ databases">
        <title>Itaconate inhibition of nontuberculous mycobacteria.</title>
        <authorList>
            <person name="Breen P."/>
            <person name="Zimbric M."/>
            <person name="Caverly L."/>
        </authorList>
    </citation>
    <scope>NUCLEOTIDE SEQUENCE [LARGE SCALE GENOMIC DNA]</scope>
    <source>
        <strain evidence="1 2">FLAC1071</strain>
    </source>
</reference>
<dbReference type="EMBL" id="JASZZX010000033">
    <property type="protein sequence ID" value="MDM3929248.1"/>
    <property type="molecule type" value="Genomic_DNA"/>
</dbReference>
<evidence type="ECO:0000313" key="1">
    <source>
        <dbReference type="EMBL" id="MDM3929248.1"/>
    </source>
</evidence>
<keyword evidence="2" id="KW-1185">Reference proteome</keyword>
<organism evidence="1 2">
    <name type="scientific">Mycobacterium intracellulare subsp. chimaera</name>
    <dbReference type="NCBI Taxonomy" id="222805"/>
    <lineage>
        <taxon>Bacteria</taxon>
        <taxon>Bacillati</taxon>
        <taxon>Actinomycetota</taxon>
        <taxon>Actinomycetes</taxon>
        <taxon>Mycobacteriales</taxon>
        <taxon>Mycobacteriaceae</taxon>
        <taxon>Mycobacterium</taxon>
        <taxon>Mycobacterium avium complex (MAC)</taxon>
    </lineage>
</organism>
<dbReference type="Proteomes" id="UP001529272">
    <property type="component" value="Unassembled WGS sequence"/>
</dbReference>
<gene>
    <name evidence="1" type="ORF">QRB35_25025</name>
</gene>